<evidence type="ECO:0000256" key="6">
    <source>
        <dbReference type="ARBA" id="ARBA00022840"/>
    </source>
</evidence>
<keyword evidence="8 10" id="KW-0030">Aminoacyl-tRNA synthetase</keyword>
<dbReference type="Gene3D" id="3.40.50.800">
    <property type="entry name" value="Anticodon-binding domain"/>
    <property type="match status" value="1"/>
</dbReference>
<dbReference type="SUPFAM" id="SSF55681">
    <property type="entry name" value="Class II aaRS and biotin synthetases"/>
    <property type="match status" value="1"/>
</dbReference>
<protein>
    <recommendedName>
        <fullName evidence="10">Histidine--tRNA ligase</fullName>
        <ecNumber evidence="10">6.1.1.21</ecNumber>
    </recommendedName>
    <alternativeName>
        <fullName evidence="10">Histidyl-tRNA synthetase</fullName>
        <shortName evidence="10">HisRS</shortName>
    </alternativeName>
</protein>
<keyword evidence="5 10" id="KW-0547">Nucleotide-binding</keyword>
<dbReference type="Proteomes" id="UP000010988">
    <property type="component" value="Unassembled WGS sequence"/>
</dbReference>
<dbReference type="EMBL" id="BANR01000005">
    <property type="protein sequence ID" value="GAC48283.1"/>
    <property type="molecule type" value="Genomic_DNA"/>
</dbReference>
<dbReference type="InterPro" id="IPR033656">
    <property type="entry name" value="HisRS_anticodon"/>
</dbReference>
<feature type="binding site" evidence="11">
    <location>
        <begin position="261"/>
        <end position="262"/>
    </location>
    <ligand>
        <name>L-histidine</name>
        <dbReference type="ChEBI" id="CHEBI:57595"/>
    </ligand>
</feature>
<dbReference type="CDD" id="cd00859">
    <property type="entry name" value="HisRS_anticodon"/>
    <property type="match status" value="1"/>
</dbReference>
<dbReference type="PANTHER" id="PTHR43707:SF1">
    <property type="entry name" value="HISTIDINE--TRNA LIGASE, MITOCHONDRIAL-RELATED"/>
    <property type="match status" value="1"/>
</dbReference>
<dbReference type="InterPro" id="IPR006195">
    <property type="entry name" value="aa-tRNA-synth_II"/>
</dbReference>
<dbReference type="GO" id="GO:0004821">
    <property type="term" value="F:histidine-tRNA ligase activity"/>
    <property type="evidence" value="ECO:0007669"/>
    <property type="project" value="UniProtKB-UniRule"/>
</dbReference>
<keyword evidence="6 10" id="KW-0067">ATP-binding</keyword>
<comment type="caution">
    <text evidence="13">The sequence shown here is derived from an EMBL/GenBank/DDBJ whole genome shotgun (WGS) entry which is preliminary data.</text>
</comment>
<feature type="domain" description="Aminoacyl-transfer RNA synthetases class-II family profile" evidence="12">
    <location>
        <begin position="25"/>
        <end position="334"/>
    </location>
</feature>
<evidence type="ECO:0000259" key="12">
    <source>
        <dbReference type="PROSITE" id="PS50862"/>
    </source>
</evidence>
<dbReference type="HAMAP" id="MF_00127">
    <property type="entry name" value="His_tRNA_synth"/>
    <property type="match status" value="1"/>
</dbReference>
<name>L7KKN1_9ACTN</name>
<evidence type="ECO:0000256" key="2">
    <source>
        <dbReference type="ARBA" id="ARBA00011738"/>
    </source>
</evidence>
<dbReference type="EC" id="6.1.1.21" evidence="10"/>
<evidence type="ECO:0000256" key="9">
    <source>
        <dbReference type="ARBA" id="ARBA00047639"/>
    </source>
</evidence>
<dbReference type="NCBIfam" id="TIGR00442">
    <property type="entry name" value="hisS"/>
    <property type="match status" value="1"/>
</dbReference>
<evidence type="ECO:0000256" key="4">
    <source>
        <dbReference type="ARBA" id="ARBA00022598"/>
    </source>
</evidence>
<dbReference type="eggNOG" id="COG0124">
    <property type="taxonomic scope" value="Bacteria"/>
</dbReference>
<dbReference type="Pfam" id="PF13393">
    <property type="entry name" value="tRNA-synt_His"/>
    <property type="match status" value="1"/>
</dbReference>
<evidence type="ECO:0000313" key="14">
    <source>
        <dbReference type="Proteomes" id="UP000010988"/>
    </source>
</evidence>
<evidence type="ECO:0000256" key="1">
    <source>
        <dbReference type="ARBA" id="ARBA00008226"/>
    </source>
</evidence>
<dbReference type="GO" id="GO:0005737">
    <property type="term" value="C:cytoplasm"/>
    <property type="evidence" value="ECO:0007669"/>
    <property type="project" value="UniProtKB-SubCell"/>
</dbReference>
<dbReference type="AlphaFoldDB" id="L7KKN1"/>
<gene>
    <name evidence="10 13" type="primary">hisS</name>
    <name evidence="13" type="ORF">GOACH_05_01520</name>
</gene>
<dbReference type="RefSeq" id="WP_005173152.1">
    <property type="nucleotide sequence ID" value="NZ_BANR01000005.1"/>
</dbReference>
<evidence type="ECO:0000256" key="11">
    <source>
        <dbReference type="PIRSR" id="PIRSR001549-1"/>
    </source>
</evidence>
<reference evidence="13 14" key="1">
    <citation type="submission" date="2012-12" db="EMBL/GenBank/DDBJ databases">
        <title>Whole genome shotgun sequence of Gordonia aichiensis NBRC 108223.</title>
        <authorList>
            <person name="Isaki-Nakamura S."/>
            <person name="Hosoyama A."/>
            <person name="Tsuchikane K."/>
            <person name="Ando Y."/>
            <person name="Baba S."/>
            <person name="Ohji S."/>
            <person name="Hamada M."/>
            <person name="Tamura T."/>
            <person name="Yamazoe A."/>
            <person name="Yamazaki S."/>
            <person name="Fujita N."/>
        </authorList>
    </citation>
    <scope>NUCLEOTIDE SEQUENCE [LARGE SCALE GENOMIC DNA]</scope>
    <source>
        <strain evidence="13 14">NBRC 108223</strain>
    </source>
</reference>
<keyword evidence="7 10" id="KW-0648">Protein biosynthesis</keyword>
<feature type="binding site" evidence="11">
    <location>
        <position position="257"/>
    </location>
    <ligand>
        <name>L-histidine</name>
        <dbReference type="ChEBI" id="CHEBI:57595"/>
    </ligand>
</feature>
<comment type="similarity">
    <text evidence="1 10">Belongs to the class-II aminoacyl-tRNA synthetase family.</text>
</comment>
<dbReference type="STRING" id="1220583.GOACH_05_01520"/>
<comment type="catalytic activity">
    <reaction evidence="9 10">
        <text>tRNA(His) + L-histidine + ATP = L-histidyl-tRNA(His) + AMP + diphosphate + H(+)</text>
        <dbReference type="Rhea" id="RHEA:17313"/>
        <dbReference type="Rhea" id="RHEA-COMP:9665"/>
        <dbReference type="Rhea" id="RHEA-COMP:9689"/>
        <dbReference type="ChEBI" id="CHEBI:15378"/>
        <dbReference type="ChEBI" id="CHEBI:30616"/>
        <dbReference type="ChEBI" id="CHEBI:33019"/>
        <dbReference type="ChEBI" id="CHEBI:57595"/>
        <dbReference type="ChEBI" id="CHEBI:78442"/>
        <dbReference type="ChEBI" id="CHEBI:78527"/>
        <dbReference type="ChEBI" id="CHEBI:456215"/>
        <dbReference type="EC" id="6.1.1.21"/>
    </reaction>
</comment>
<accession>L7KKN1</accession>
<dbReference type="CDD" id="cd00773">
    <property type="entry name" value="HisRS-like_core"/>
    <property type="match status" value="1"/>
</dbReference>
<dbReference type="InterPro" id="IPR041715">
    <property type="entry name" value="HisRS-like_core"/>
</dbReference>
<keyword evidence="14" id="KW-1185">Reference proteome</keyword>
<feature type="binding site" evidence="11">
    <location>
        <position position="114"/>
    </location>
    <ligand>
        <name>L-histidine</name>
        <dbReference type="ChEBI" id="CHEBI:57595"/>
    </ligand>
</feature>
<evidence type="ECO:0000256" key="7">
    <source>
        <dbReference type="ARBA" id="ARBA00022917"/>
    </source>
</evidence>
<keyword evidence="4 10" id="KW-0436">Ligase</keyword>
<evidence type="ECO:0000256" key="8">
    <source>
        <dbReference type="ARBA" id="ARBA00023146"/>
    </source>
</evidence>
<feature type="binding site" evidence="11">
    <location>
        <position position="128"/>
    </location>
    <ligand>
        <name>L-histidine</name>
        <dbReference type="ChEBI" id="CHEBI:57595"/>
    </ligand>
</feature>
<dbReference type="InterPro" id="IPR015807">
    <property type="entry name" value="His-tRNA-ligase"/>
</dbReference>
<evidence type="ECO:0000256" key="3">
    <source>
        <dbReference type="ARBA" id="ARBA00022490"/>
    </source>
</evidence>
<keyword evidence="3 10" id="KW-0963">Cytoplasm</keyword>
<dbReference type="SUPFAM" id="SSF52954">
    <property type="entry name" value="Class II aaRS ABD-related"/>
    <property type="match status" value="1"/>
</dbReference>
<proteinExistence type="inferred from homology"/>
<evidence type="ECO:0000313" key="13">
    <source>
        <dbReference type="EMBL" id="GAC48283.1"/>
    </source>
</evidence>
<feature type="binding site" evidence="11">
    <location>
        <position position="132"/>
    </location>
    <ligand>
        <name>L-histidine</name>
        <dbReference type="ChEBI" id="CHEBI:57595"/>
    </ligand>
</feature>
<sequence length="421" mass="45446">MSADFVAPKGIPDYYPPASADFRRVRDTFTDAARRAGYGHIELPIFEDTGLFARGVGESTDVVSKEMYTFEDRGGRSVTLRPEGTAGVVRAVIEHGLDRGQLPVKLCYAGPFFRYERPQAGRYRQLQQVGVEAIGVDDPALDAEVIAIADEGYRRLGLSGFRLEITSLGDDSCRPAYRAALQDFLAGLDLDEATRQRAQLNPLRVLDDKRPDIREATADAPLMLDYLSDDARGHFESVLSHLRQLGVPYVINPRLVRGLDYYTKTTFEFVHDGLGAQSGIGGGGRYDGLMRQLGSKQDLSGIGYGLGVDRTMLALEAEGIAHVDAARCQVFGVPLGTDAKAELVSVAGQLRAAGISVDLAYGDRGLKGAMKAADRSGAVLALVLGDRELAEGTIEIKNLGNGEQHKTSLEGVVDEVRGLLS</sequence>
<dbReference type="PROSITE" id="PS50862">
    <property type="entry name" value="AA_TRNA_LIGASE_II"/>
    <property type="match status" value="1"/>
</dbReference>
<feature type="binding site" evidence="11">
    <location>
        <begin position="83"/>
        <end position="85"/>
    </location>
    <ligand>
        <name>L-histidine</name>
        <dbReference type="ChEBI" id="CHEBI:57595"/>
    </ligand>
</feature>
<dbReference type="InterPro" id="IPR004516">
    <property type="entry name" value="HisRS/HisZ"/>
</dbReference>
<evidence type="ECO:0000256" key="5">
    <source>
        <dbReference type="ARBA" id="ARBA00022741"/>
    </source>
</evidence>
<dbReference type="GO" id="GO:0005524">
    <property type="term" value="F:ATP binding"/>
    <property type="evidence" value="ECO:0007669"/>
    <property type="project" value="UniProtKB-UniRule"/>
</dbReference>
<dbReference type="OrthoDB" id="9800814at2"/>
<dbReference type="PIRSF" id="PIRSF001549">
    <property type="entry name" value="His-tRNA_synth"/>
    <property type="match status" value="1"/>
</dbReference>
<dbReference type="GO" id="GO:0006427">
    <property type="term" value="P:histidyl-tRNA aminoacylation"/>
    <property type="evidence" value="ECO:0007669"/>
    <property type="project" value="UniProtKB-UniRule"/>
</dbReference>
<comment type="subunit">
    <text evidence="2 10">Homodimer.</text>
</comment>
<dbReference type="Gene3D" id="3.30.930.10">
    <property type="entry name" value="Bira Bifunctional Protein, Domain 2"/>
    <property type="match status" value="1"/>
</dbReference>
<evidence type="ECO:0000256" key="10">
    <source>
        <dbReference type="HAMAP-Rule" id="MF_00127"/>
    </source>
</evidence>
<dbReference type="Pfam" id="PF03129">
    <property type="entry name" value="HGTP_anticodon"/>
    <property type="match status" value="1"/>
</dbReference>
<dbReference type="InterPro" id="IPR036621">
    <property type="entry name" value="Anticodon-bd_dom_sf"/>
</dbReference>
<dbReference type="InterPro" id="IPR004154">
    <property type="entry name" value="Anticodon-bd"/>
</dbReference>
<dbReference type="InterPro" id="IPR045864">
    <property type="entry name" value="aa-tRNA-synth_II/BPL/LPL"/>
</dbReference>
<organism evidence="13 14">
    <name type="scientific">Gordonia aichiensis NBRC 108223</name>
    <dbReference type="NCBI Taxonomy" id="1220583"/>
    <lineage>
        <taxon>Bacteria</taxon>
        <taxon>Bacillati</taxon>
        <taxon>Actinomycetota</taxon>
        <taxon>Actinomycetes</taxon>
        <taxon>Mycobacteriales</taxon>
        <taxon>Gordoniaceae</taxon>
        <taxon>Gordonia</taxon>
    </lineage>
</organism>
<dbReference type="PANTHER" id="PTHR43707">
    <property type="entry name" value="HISTIDYL-TRNA SYNTHETASE"/>
    <property type="match status" value="1"/>
</dbReference>
<comment type="subcellular location">
    <subcellularLocation>
        <location evidence="10">Cytoplasm</location>
    </subcellularLocation>
</comment>